<dbReference type="PANTHER" id="PTHR37422:SF21">
    <property type="entry name" value="EXOQ-LIKE PROTEIN"/>
    <property type="match status" value="1"/>
</dbReference>
<feature type="transmembrane region" description="Helical" evidence="5">
    <location>
        <begin position="239"/>
        <end position="257"/>
    </location>
</feature>
<evidence type="ECO:0000259" key="6">
    <source>
        <dbReference type="Pfam" id="PF04932"/>
    </source>
</evidence>
<protein>
    <recommendedName>
        <fullName evidence="6">O-antigen ligase-related domain-containing protein</fullName>
    </recommendedName>
</protein>
<feature type="domain" description="O-antigen ligase-related" evidence="6">
    <location>
        <begin position="200"/>
        <end position="300"/>
    </location>
</feature>
<keyword evidence="8" id="KW-1185">Reference proteome</keyword>
<sequence>MPLLAVLLGCLLLAAFKVEADTTLTGELVVEAISHPWLVALRPMMFPIVLAIVALAAACSLFGAELRLSLHPVSLLVCALPFYAAFRSSFEDAELALKSLQAFLLFAFLTVFIAFRRANVRDDVVADTVAAAFSLLAFILVCLNLMFYLGGYGYLGQNARFFGATVHPNFLGVQMAVCGIILLHLALTARPMLKPMATAALAAAAFLLVQTGSRTALVVLAGGFYLCAWRVIGFKARLVSGALLLAVVSLVLVSDLAQDNWLEVYSRGGFTDTRSAAWQDLVHRITKRPVLGLGVFEGASENSLMRGWAAYGLPYFLIMSAMILAGLARLYRASRSAQASSASQLVAGLFFGLILGSMFEGYLCDNMSVGIVTLVIVSSVIGAPSAPATEDNPAALEDLAAGA</sequence>
<dbReference type="RefSeq" id="WP_248684023.1">
    <property type="nucleotide sequence ID" value="NZ_JALPRY010000018.1"/>
</dbReference>
<gene>
    <name evidence="7" type="ORF">M0654_16340</name>
</gene>
<dbReference type="Pfam" id="PF04932">
    <property type="entry name" value="Wzy_C"/>
    <property type="match status" value="1"/>
</dbReference>
<organism evidence="7 8">
    <name type="scientific">Neorhizobium turbinariae</name>
    <dbReference type="NCBI Taxonomy" id="2937795"/>
    <lineage>
        <taxon>Bacteria</taxon>
        <taxon>Pseudomonadati</taxon>
        <taxon>Pseudomonadota</taxon>
        <taxon>Alphaproteobacteria</taxon>
        <taxon>Hyphomicrobiales</taxon>
        <taxon>Rhizobiaceae</taxon>
        <taxon>Rhizobium/Agrobacterium group</taxon>
        <taxon>Neorhizobium</taxon>
    </lineage>
</organism>
<feature type="transmembrane region" description="Helical" evidence="5">
    <location>
        <begin position="44"/>
        <end position="63"/>
    </location>
</feature>
<keyword evidence="4 5" id="KW-0472">Membrane</keyword>
<feature type="transmembrane region" description="Helical" evidence="5">
    <location>
        <begin position="96"/>
        <end position="115"/>
    </location>
</feature>
<comment type="caution">
    <text evidence="7">The sequence shown here is derived from an EMBL/GenBank/DDBJ whole genome shotgun (WGS) entry which is preliminary data.</text>
</comment>
<evidence type="ECO:0000256" key="4">
    <source>
        <dbReference type="ARBA" id="ARBA00023136"/>
    </source>
</evidence>
<feature type="transmembrane region" description="Helical" evidence="5">
    <location>
        <begin position="124"/>
        <end position="149"/>
    </location>
</feature>
<dbReference type="Proteomes" id="UP001202827">
    <property type="component" value="Unassembled WGS sequence"/>
</dbReference>
<reference evidence="7 8" key="1">
    <citation type="submission" date="2022-04" db="EMBL/GenBank/DDBJ databases">
        <title>Rhizobium coralii sp. nov., isolated from coral Turbinaria peltata.</title>
        <authorList>
            <person name="Sun H."/>
        </authorList>
    </citation>
    <scope>NUCLEOTIDE SEQUENCE [LARGE SCALE GENOMIC DNA]</scope>
    <source>
        <strain evidence="7 8">NTR19</strain>
    </source>
</reference>
<evidence type="ECO:0000256" key="3">
    <source>
        <dbReference type="ARBA" id="ARBA00022989"/>
    </source>
</evidence>
<evidence type="ECO:0000256" key="2">
    <source>
        <dbReference type="ARBA" id="ARBA00022692"/>
    </source>
</evidence>
<evidence type="ECO:0000256" key="5">
    <source>
        <dbReference type="SAM" id="Phobius"/>
    </source>
</evidence>
<feature type="transmembrane region" description="Helical" evidence="5">
    <location>
        <begin position="342"/>
        <end position="363"/>
    </location>
</feature>
<accession>A0ABT0IUN2</accession>
<name>A0ABT0IUN2_9HYPH</name>
<proteinExistence type="predicted"/>
<keyword evidence="2 5" id="KW-0812">Transmembrane</keyword>
<comment type="subcellular location">
    <subcellularLocation>
        <location evidence="1">Membrane</location>
        <topology evidence="1">Multi-pass membrane protein</topology>
    </subcellularLocation>
</comment>
<dbReference type="EMBL" id="JALPRY010000018">
    <property type="protein sequence ID" value="MCK8781550.1"/>
    <property type="molecule type" value="Genomic_DNA"/>
</dbReference>
<dbReference type="InterPro" id="IPR007016">
    <property type="entry name" value="O-antigen_ligase-rel_domated"/>
</dbReference>
<feature type="transmembrane region" description="Helical" evidence="5">
    <location>
        <begin position="308"/>
        <end position="330"/>
    </location>
</feature>
<evidence type="ECO:0000313" key="7">
    <source>
        <dbReference type="EMBL" id="MCK8781550.1"/>
    </source>
</evidence>
<evidence type="ECO:0000313" key="8">
    <source>
        <dbReference type="Proteomes" id="UP001202827"/>
    </source>
</evidence>
<evidence type="ECO:0000256" key="1">
    <source>
        <dbReference type="ARBA" id="ARBA00004141"/>
    </source>
</evidence>
<feature type="transmembrane region" description="Helical" evidence="5">
    <location>
        <begin position="169"/>
        <end position="187"/>
    </location>
</feature>
<dbReference type="InterPro" id="IPR051533">
    <property type="entry name" value="WaaL-like"/>
</dbReference>
<feature type="transmembrane region" description="Helical" evidence="5">
    <location>
        <begin position="70"/>
        <end position="90"/>
    </location>
</feature>
<dbReference type="PANTHER" id="PTHR37422">
    <property type="entry name" value="TEICHURONIC ACID BIOSYNTHESIS PROTEIN TUAE"/>
    <property type="match status" value="1"/>
</dbReference>
<keyword evidence="3 5" id="KW-1133">Transmembrane helix</keyword>